<proteinExistence type="predicted"/>
<accession>A0AAX2J3V1</accession>
<feature type="region of interest" description="Disordered" evidence="1">
    <location>
        <begin position="58"/>
        <end position="77"/>
    </location>
</feature>
<gene>
    <name evidence="3" type="ORF">NCTC10529_00622</name>
</gene>
<feature type="transmembrane region" description="Helical" evidence="2">
    <location>
        <begin position="29"/>
        <end position="47"/>
    </location>
</feature>
<evidence type="ECO:0008006" key="5">
    <source>
        <dbReference type="Google" id="ProtNLM"/>
    </source>
</evidence>
<dbReference type="RefSeq" id="WP_003788826.1">
    <property type="nucleotide sequence ID" value="NZ_CP045141.1"/>
</dbReference>
<name>A0AAX2J3V1_KINKI</name>
<dbReference type="EMBL" id="LS483426">
    <property type="protein sequence ID" value="SQH24442.1"/>
    <property type="molecule type" value="Genomic_DNA"/>
</dbReference>
<dbReference type="GeneID" id="93261933"/>
<keyword evidence="2" id="KW-0472">Membrane</keyword>
<feature type="compositionally biased region" description="Basic and acidic residues" evidence="1">
    <location>
        <begin position="68"/>
        <end position="77"/>
    </location>
</feature>
<evidence type="ECO:0000313" key="4">
    <source>
        <dbReference type="Proteomes" id="UP000248598"/>
    </source>
</evidence>
<evidence type="ECO:0000313" key="3">
    <source>
        <dbReference type="EMBL" id="SQH24442.1"/>
    </source>
</evidence>
<keyword evidence="2" id="KW-1133">Transmembrane helix</keyword>
<evidence type="ECO:0000256" key="2">
    <source>
        <dbReference type="SAM" id="Phobius"/>
    </source>
</evidence>
<dbReference type="AlphaFoldDB" id="A0AAX2J3V1"/>
<protein>
    <recommendedName>
        <fullName evidence="5">Integral membrane protein</fullName>
    </recommendedName>
</protein>
<dbReference type="Proteomes" id="UP000248598">
    <property type="component" value="Chromosome 1"/>
</dbReference>
<sequence length="77" mass="9447">MWHIVAIGYIFVTLMFSIAQPSLARMLIYLVFWTILPTVFMFWVVMIRRRNQRMKRMEQNQTLIQQQEHSHEHHTTD</sequence>
<keyword evidence="2" id="KW-0812">Transmembrane</keyword>
<dbReference type="KEGG" id="kki:KKKWG1_0450"/>
<evidence type="ECO:0000256" key="1">
    <source>
        <dbReference type="SAM" id="MobiDB-lite"/>
    </source>
</evidence>
<organism evidence="3 4">
    <name type="scientific">Kingella kingae</name>
    <dbReference type="NCBI Taxonomy" id="504"/>
    <lineage>
        <taxon>Bacteria</taxon>
        <taxon>Pseudomonadati</taxon>
        <taxon>Pseudomonadota</taxon>
        <taxon>Betaproteobacteria</taxon>
        <taxon>Neisseriales</taxon>
        <taxon>Neisseriaceae</taxon>
        <taxon>Kingella</taxon>
    </lineage>
</organism>
<reference evidence="3 4" key="1">
    <citation type="submission" date="2018-06" db="EMBL/GenBank/DDBJ databases">
        <authorList>
            <consortium name="Pathogen Informatics"/>
            <person name="Doyle S."/>
        </authorList>
    </citation>
    <scope>NUCLEOTIDE SEQUENCE [LARGE SCALE GENOMIC DNA]</scope>
    <source>
        <strain evidence="3 4">NCTC10529</strain>
    </source>
</reference>